<evidence type="ECO:0000313" key="2">
    <source>
        <dbReference type="Proteomes" id="UP000030759"/>
    </source>
</evidence>
<dbReference type="InterPro" id="IPR018106">
    <property type="entry name" value="CAP_CS_N"/>
</dbReference>
<dbReference type="PROSITE" id="PS01088">
    <property type="entry name" value="CAP_1"/>
    <property type="match status" value="1"/>
</dbReference>
<dbReference type="GO" id="GO:0003779">
    <property type="term" value="F:actin binding"/>
    <property type="evidence" value="ECO:0007669"/>
    <property type="project" value="InterPro"/>
</dbReference>
<dbReference type="EMBL" id="KE672667">
    <property type="protein sequence ID" value="ERE79066.1"/>
    <property type="molecule type" value="Genomic_DNA"/>
</dbReference>
<gene>
    <name evidence="1" type="ORF">H671_3g9887</name>
</gene>
<dbReference type="GO" id="GO:0019933">
    <property type="term" value="P:cAMP-mediated signaling"/>
    <property type="evidence" value="ECO:0007669"/>
    <property type="project" value="TreeGrafter"/>
</dbReference>
<reference evidence="2" key="1">
    <citation type="journal article" date="2013" name="Nat. Biotechnol.">
        <title>Chinese hamster genome sequenced from sorted chromosomes.</title>
        <authorList>
            <person name="Brinkrolf K."/>
            <person name="Rupp O."/>
            <person name="Laux H."/>
            <person name="Kollin F."/>
            <person name="Ernst W."/>
            <person name="Linke B."/>
            <person name="Kofler R."/>
            <person name="Romand S."/>
            <person name="Hesse F."/>
            <person name="Budach W.E."/>
            <person name="Galosy S."/>
            <person name="Muller D."/>
            <person name="Noll T."/>
            <person name="Wienberg J."/>
            <person name="Jostock T."/>
            <person name="Leonard M."/>
            <person name="Grillari J."/>
            <person name="Tauch A."/>
            <person name="Goesmann A."/>
            <person name="Helk B."/>
            <person name="Mott J.E."/>
            <person name="Puhler A."/>
            <person name="Borth N."/>
        </authorList>
    </citation>
    <scope>NUCLEOTIDE SEQUENCE [LARGE SCALE GENOMIC DNA]</scope>
    <source>
        <strain evidence="2">17A/GY</strain>
    </source>
</reference>
<protein>
    <submittedName>
        <fullName evidence="1">Adenylyl cyclase-associated protein 2</fullName>
    </submittedName>
</protein>
<dbReference type="GO" id="GO:0005737">
    <property type="term" value="C:cytoplasm"/>
    <property type="evidence" value="ECO:0007669"/>
    <property type="project" value="TreeGrafter"/>
</dbReference>
<dbReference type="GO" id="GO:0007015">
    <property type="term" value="P:actin filament organization"/>
    <property type="evidence" value="ECO:0007669"/>
    <property type="project" value="TreeGrafter"/>
</dbReference>
<dbReference type="GO" id="GO:0000902">
    <property type="term" value="P:cell morphogenesis"/>
    <property type="evidence" value="ECO:0007669"/>
    <property type="project" value="TreeGrafter"/>
</dbReference>
<dbReference type="Pfam" id="PF01213">
    <property type="entry name" value="CAP_N-CM"/>
    <property type="match status" value="1"/>
</dbReference>
<organism evidence="1 2">
    <name type="scientific">Cricetulus griseus</name>
    <name type="common">Chinese hamster</name>
    <name type="synonym">Cricetulus barabensis griseus</name>
    <dbReference type="NCBI Taxonomy" id="10029"/>
    <lineage>
        <taxon>Eukaryota</taxon>
        <taxon>Metazoa</taxon>
        <taxon>Chordata</taxon>
        <taxon>Craniata</taxon>
        <taxon>Vertebrata</taxon>
        <taxon>Euteleostomi</taxon>
        <taxon>Mammalia</taxon>
        <taxon>Eutheria</taxon>
        <taxon>Euarchontoglires</taxon>
        <taxon>Glires</taxon>
        <taxon>Rodentia</taxon>
        <taxon>Myomorpha</taxon>
        <taxon>Muroidea</taxon>
        <taxon>Cricetidae</taxon>
        <taxon>Cricetinae</taxon>
        <taxon>Cricetulus</taxon>
    </lineage>
</organism>
<dbReference type="GO" id="GO:0008179">
    <property type="term" value="F:adenylate cyclase binding"/>
    <property type="evidence" value="ECO:0007669"/>
    <property type="project" value="TreeGrafter"/>
</dbReference>
<dbReference type="InterPro" id="IPR001837">
    <property type="entry name" value="Adenylate_cyclase-assoc_CAP"/>
</dbReference>
<dbReference type="PANTHER" id="PTHR10652">
    <property type="entry name" value="ADENYLYL CYCLASE-ASSOCIATED PROTEIN"/>
    <property type="match status" value="1"/>
</dbReference>
<evidence type="ECO:0000313" key="1">
    <source>
        <dbReference type="EMBL" id="ERE79066.1"/>
    </source>
</evidence>
<dbReference type="Proteomes" id="UP000030759">
    <property type="component" value="Unassembled WGS sequence"/>
</dbReference>
<dbReference type="InterPro" id="IPR013992">
    <property type="entry name" value="Adenylate_cyclase-assoc_CAP_N"/>
</dbReference>
<dbReference type="AlphaFoldDB" id="A0A061ICH5"/>
<dbReference type="PANTHER" id="PTHR10652:SF2">
    <property type="entry name" value="ADENYLYL CYCLASE-ASSOCIATED PROTEIN 2"/>
    <property type="match status" value="1"/>
</dbReference>
<sequence length="115" mass="12493">MARKRGRKAQGPAATQIRLSGYYDIERTYDRMADMLGLVERLECAVNRLEQLSAGPCGPPGDCGEVNGVNGGVAPSVEAFDKLVNSMVAEFLKKSRVLSGDVETHMPYAVIKYLS</sequence>
<accession>A0A061ICH5</accession>
<proteinExistence type="predicted"/>
<name>A0A061ICH5_CRIGR</name>